<name>A0ABR2V1N6_9PEZI</name>
<accession>A0ABR2V1N6</accession>
<evidence type="ECO:0000256" key="1">
    <source>
        <dbReference type="SAM" id="SignalP"/>
    </source>
</evidence>
<keyword evidence="1" id="KW-0732">Signal</keyword>
<dbReference type="Proteomes" id="UP001408356">
    <property type="component" value="Unassembled WGS sequence"/>
</dbReference>
<keyword evidence="3" id="KW-1185">Reference proteome</keyword>
<dbReference type="EMBL" id="JARVKF010000223">
    <property type="protein sequence ID" value="KAK9420729.1"/>
    <property type="molecule type" value="Genomic_DNA"/>
</dbReference>
<evidence type="ECO:0000313" key="3">
    <source>
        <dbReference type="Proteomes" id="UP001408356"/>
    </source>
</evidence>
<feature type="chain" id="PRO_5045758491" description="Cyanovirin-N domain-containing protein" evidence="1">
    <location>
        <begin position="23"/>
        <end position="133"/>
    </location>
</feature>
<feature type="signal peptide" evidence="1">
    <location>
        <begin position="1"/>
        <end position="22"/>
    </location>
</feature>
<reference evidence="2 3" key="1">
    <citation type="journal article" date="2024" name="J. Plant Pathol.">
        <title>Sequence and assembly of the genome of Seiridium unicorne, isolate CBS 538.82, causal agent of cypress canker disease.</title>
        <authorList>
            <person name="Scali E."/>
            <person name="Rocca G.D."/>
            <person name="Danti R."/>
            <person name="Garbelotto M."/>
            <person name="Barberini S."/>
            <person name="Baroncelli R."/>
            <person name="Emiliani G."/>
        </authorList>
    </citation>
    <scope>NUCLEOTIDE SEQUENCE [LARGE SCALE GENOMIC DNA]</scope>
    <source>
        <strain evidence="2 3">BM-138-508</strain>
    </source>
</reference>
<gene>
    <name evidence="2" type="ORF">SUNI508_00820</name>
</gene>
<protein>
    <recommendedName>
        <fullName evidence="4">Cyanovirin-N domain-containing protein</fullName>
    </recommendedName>
</protein>
<comment type="caution">
    <text evidence="2">The sequence shown here is derived from an EMBL/GenBank/DDBJ whole genome shotgun (WGS) entry which is preliminary data.</text>
</comment>
<organism evidence="2 3">
    <name type="scientific">Seiridium unicorne</name>
    <dbReference type="NCBI Taxonomy" id="138068"/>
    <lineage>
        <taxon>Eukaryota</taxon>
        <taxon>Fungi</taxon>
        <taxon>Dikarya</taxon>
        <taxon>Ascomycota</taxon>
        <taxon>Pezizomycotina</taxon>
        <taxon>Sordariomycetes</taxon>
        <taxon>Xylariomycetidae</taxon>
        <taxon>Amphisphaeriales</taxon>
        <taxon>Sporocadaceae</taxon>
        <taxon>Seiridium</taxon>
    </lineage>
</organism>
<evidence type="ECO:0000313" key="2">
    <source>
        <dbReference type="EMBL" id="KAK9420729.1"/>
    </source>
</evidence>
<dbReference type="Gene3D" id="2.30.60.10">
    <property type="entry name" value="Cyanovirin-N"/>
    <property type="match status" value="1"/>
</dbReference>
<sequence length="133" mass="14376">MYPTTFLLMAIAAALLPALNEAKDGNYRDNCFDIELIDARRNHTDSLRLSARCEELNPPLPAQPDVNCLNLNKCYGYVNGVIVPKINGNFGDSCGNCGNGILGAAVNNDSSAVTCDCFDSSKDAWVRTQIQTS</sequence>
<evidence type="ECO:0008006" key="4">
    <source>
        <dbReference type="Google" id="ProtNLM"/>
    </source>
</evidence>
<dbReference type="InterPro" id="IPR036673">
    <property type="entry name" value="Cyanovirin-N_sf"/>
</dbReference>
<dbReference type="SUPFAM" id="SSF51322">
    <property type="entry name" value="Cyanovirin-N"/>
    <property type="match status" value="1"/>
</dbReference>
<proteinExistence type="predicted"/>